<proteinExistence type="predicted"/>
<sequence>MSRVQPIKFKRITAATIKAGWKKKARALTQSQRQQALDMIRSGATIGSVREALEVDQDTVLGIIELCTVKTVITSLKEVAP</sequence>
<organism evidence="1 2">
    <name type="scientific">Komagataeibacter xylinus</name>
    <name type="common">Gluconacetobacter xylinus</name>
    <dbReference type="NCBI Taxonomy" id="28448"/>
    <lineage>
        <taxon>Bacteria</taxon>
        <taxon>Pseudomonadati</taxon>
        <taxon>Pseudomonadota</taxon>
        <taxon>Alphaproteobacteria</taxon>
        <taxon>Acetobacterales</taxon>
        <taxon>Acetobacteraceae</taxon>
        <taxon>Komagataeibacter</taxon>
    </lineage>
</organism>
<dbReference type="Proteomes" id="UP000248257">
    <property type="component" value="Unassembled WGS sequence"/>
</dbReference>
<dbReference type="STRING" id="1220579.GCA_001571345_03057"/>
<evidence type="ECO:0008006" key="3">
    <source>
        <dbReference type="Google" id="ProtNLM"/>
    </source>
</evidence>
<comment type="caution">
    <text evidence="1">The sequence shown here is derived from an EMBL/GenBank/DDBJ whole genome shotgun (WGS) entry which is preliminary data.</text>
</comment>
<evidence type="ECO:0000313" key="1">
    <source>
        <dbReference type="EMBL" id="PYD55733.1"/>
    </source>
</evidence>
<reference evidence="1 2" key="1">
    <citation type="submission" date="2017-07" db="EMBL/GenBank/DDBJ databases">
        <title>A draft genome sequence of Komagataeibacter xylinus LMG 1515.</title>
        <authorList>
            <person name="Skraban J."/>
            <person name="Cleenwerck I."/>
            <person name="Vandamme P."/>
            <person name="Trcek J."/>
        </authorList>
    </citation>
    <scope>NUCLEOTIDE SEQUENCE [LARGE SCALE GENOMIC DNA]</scope>
    <source>
        <strain evidence="1 2">LMG 1515</strain>
    </source>
</reference>
<dbReference type="OrthoDB" id="7279264at2"/>
<dbReference type="EMBL" id="NKUC01000052">
    <property type="protein sequence ID" value="PYD55733.1"/>
    <property type="molecule type" value="Genomic_DNA"/>
</dbReference>
<accession>A0A318PQI4</accession>
<name>A0A318PQI4_KOMXY</name>
<protein>
    <recommendedName>
        <fullName evidence="3">Transposase</fullName>
    </recommendedName>
</protein>
<evidence type="ECO:0000313" key="2">
    <source>
        <dbReference type="Proteomes" id="UP000248257"/>
    </source>
</evidence>
<keyword evidence="2" id="KW-1185">Reference proteome</keyword>
<dbReference type="AlphaFoldDB" id="A0A318PQI4"/>
<gene>
    <name evidence="1" type="ORF">CFR75_14865</name>
</gene>
<dbReference type="RefSeq" id="WP_061276350.1">
    <property type="nucleotide sequence ID" value="NZ_CBCRXN010000066.1"/>
</dbReference>